<dbReference type="EMBL" id="RCHU02000002">
    <property type="protein sequence ID" value="KAL3603719.1"/>
    <property type="molecule type" value="Genomic_DNA"/>
</dbReference>
<organism evidence="1 2">
    <name type="scientific">Populus alba</name>
    <name type="common">White poplar</name>
    <dbReference type="NCBI Taxonomy" id="43335"/>
    <lineage>
        <taxon>Eukaryota</taxon>
        <taxon>Viridiplantae</taxon>
        <taxon>Streptophyta</taxon>
        <taxon>Embryophyta</taxon>
        <taxon>Tracheophyta</taxon>
        <taxon>Spermatophyta</taxon>
        <taxon>Magnoliopsida</taxon>
        <taxon>eudicotyledons</taxon>
        <taxon>Gunneridae</taxon>
        <taxon>Pentapetalae</taxon>
        <taxon>rosids</taxon>
        <taxon>fabids</taxon>
        <taxon>Malpighiales</taxon>
        <taxon>Salicaceae</taxon>
        <taxon>Saliceae</taxon>
        <taxon>Populus</taxon>
    </lineage>
</organism>
<evidence type="ECO:0000313" key="2">
    <source>
        <dbReference type="Proteomes" id="UP000309997"/>
    </source>
</evidence>
<keyword evidence="2" id="KW-1185">Reference proteome</keyword>
<protein>
    <submittedName>
        <fullName evidence="1">Uncharacterized protein</fullName>
    </submittedName>
</protein>
<dbReference type="Proteomes" id="UP000309997">
    <property type="component" value="Unassembled WGS sequence"/>
</dbReference>
<comment type="caution">
    <text evidence="1">The sequence shown here is derived from an EMBL/GenBank/DDBJ whole genome shotgun (WGS) entry which is preliminary data.</text>
</comment>
<gene>
    <name evidence="1" type="ORF">D5086_004578</name>
</gene>
<proteinExistence type="predicted"/>
<evidence type="ECO:0000313" key="1">
    <source>
        <dbReference type="EMBL" id="KAL3603719.1"/>
    </source>
</evidence>
<sequence length="130" mass="14816">MFASTKALEFTRAFQISARREKFQIPYARILYDGTTYPWYHLIYAYGALCMNKQESSRSFEVTEFGKCYNFFKKTCLLFRNRAGELVVARNYTSRPPIAAGKSRKDGFRRGLAVGETSKHLISSGLGAES</sequence>
<name>A0ACC4CSZ3_POPAL</name>
<accession>A0ACC4CSZ3</accession>
<reference evidence="1 2" key="1">
    <citation type="journal article" date="2024" name="Plant Biotechnol. J.">
        <title>Genome and CRISPR/Cas9 system of a widespread forest tree (Populus alba) in the world.</title>
        <authorList>
            <person name="Liu Y.J."/>
            <person name="Jiang P.F."/>
            <person name="Han X.M."/>
            <person name="Li X.Y."/>
            <person name="Wang H.M."/>
            <person name="Wang Y.J."/>
            <person name="Wang X.X."/>
            <person name="Zeng Q.Y."/>
        </authorList>
    </citation>
    <scope>NUCLEOTIDE SEQUENCE [LARGE SCALE GENOMIC DNA]</scope>
    <source>
        <strain evidence="2">cv. PAL-ZL1</strain>
    </source>
</reference>